<proteinExistence type="predicted"/>
<name>A0A4U1EM20_MONMO</name>
<sequence>MSSEMSLLNVSCLRMKLVVVFYRDTLIFHYQIERVLTLGGGLPYLEHLNLSGCLTVTGAGLQDLVSACPSLNDEYFYYCDNINGPHADTASGCQNLQCGFRACCRSGE</sequence>
<dbReference type="SUPFAM" id="SSF52047">
    <property type="entry name" value="RNI-like"/>
    <property type="match status" value="1"/>
</dbReference>
<dbReference type="Proteomes" id="UP000308365">
    <property type="component" value="Unassembled WGS sequence"/>
</dbReference>
<protein>
    <submittedName>
        <fullName evidence="1">Uncharacterized protein</fullName>
    </submittedName>
</protein>
<evidence type="ECO:0000313" key="1">
    <source>
        <dbReference type="EMBL" id="TKC37521.1"/>
    </source>
</evidence>
<dbReference type="Gene3D" id="3.80.10.10">
    <property type="entry name" value="Ribonuclease Inhibitor"/>
    <property type="match status" value="1"/>
</dbReference>
<evidence type="ECO:0000313" key="2">
    <source>
        <dbReference type="Proteomes" id="UP000308365"/>
    </source>
</evidence>
<dbReference type="AlphaFoldDB" id="A0A4U1EM20"/>
<comment type="caution">
    <text evidence="1">The sequence shown here is derived from an EMBL/GenBank/DDBJ whole genome shotgun (WGS) entry which is preliminary data.</text>
</comment>
<reference evidence="2" key="1">
    <citation type="journal article" date="2019" name="IScience">
        <title>Narwhal Genome Reveals Long-Term Low Genetic Diversity despite Current Large Abundance Size.</title>
        <authorList>
            <person name="Westbury M.V."/>
            <person name="Petersen B."/>
            <person name="Garde E."/>
            <person name="Heide-Jorgensen M.P."/>
            <person name="Lorenzen E.D."/>
        </authorList>
    </citation>
    <scope>NUCLEOTIDE SEQUENCE [LARGE SCALE GENOMIC DNA]</scope>
</reference>
<dbReference type="InterPro" id="IPR032675">
    <property type="entry name" value="LRR_dom_sf"/>
</dbReference>
<gene>
    <name evidence="1" type="ORF">EI555_021676</name>
</gene>
<accession>A0A4U1EM20</accession>
<dbReference type="EMBL" id="RWIC01001124">
    <property type="protein sequence ID" value="TKC37521.1"/>
    <property type="molecule type" value="Genomic_DNA"/>
</dbReference>
<organism evidence="1 2">
    <name type="scientific">Monodon monoceros</name>
    <name type="common">Narwhal</name>
    <name type="synonym">Ceratodon monodon</name>
    <dbReference type="NCBI Taxonomy" id="40151"/>
    <lineage>
        <taxon>Eukaryota</taxon>
        <taxon>Metazoa</taxon>
        <taxon>Chordata</taxon>
        <taxon>Craniata</taxon>
        <taxon>Vertebrata</taxon>
        <taxon>Euteleostomi</taxon>
        <taxon>Mammalia</taxon>
        <taxon>Eutheria</taxon>
        <taxon>Laurasiatheria</taxon>
        <taxon>Artiodactyla</taxon>
        <taxon>Whippomorpha</taxon>
        <taxon>Cetacea</taxon>
        <taxon>Odontoceti</taxon>
        <taxon>Monodontidae</taxon>
        <taxon>Monodon</taxon>
    </lineage>
</organism>